<name>A0A8J2YD93_9BACL</name>
<keyword evidence="1 3" id="KW-0413">Isomerase</keyword>
<dbReference type="AlphaFoldDB" id="A0A8J2YD93"/>
<dbReference type="InterPro" id="IPR013022">
    <property type="entry name" value="Xyl_isomerase-like_TIM-brl"/>
</dbReference>
<dbReference type="SUPFAM" id="SSF51658">
    <property type="entry name" value="Xylose isomerase-like"/>
    <property type="match status" value="1"/>
</dbReference>
<dbReference type="Gene3D" id="3.20.20.150">
    <property type="entry name" value="Divalent-metal-dependent TIM barrel enzymes"/>
    <property type="match status" value="1"/>
</dbReference>
<comment type="caution">
    <text evidence="3">The sequence shown here is derived from an EMBL/GenBank/DDBJ whole genome shotgun (WGS) entry which is preliminary data.</text>
</comment>
<evidence type="ECO:0000313" key="4">
    <source>
        <dbReference type="Proteomes" id="UP000625210"/>
    </source>
</evidence>
<dbReference type="InterPro" id="IPR036237">
    <property type="entry name" value="Xyl_isomerase-like_sf"/>
</dbReference>
<evidence type="ECO:0000259" key="2">
    <source>
        <dbReference type="Pfam" id="PF01261"/>
    </source>
</evidence>
<proteinExistence type="predicted"/>
<feature type="domain" description="Xylose isomerase-like TIM barrel" evidence="2">
    <location>
        <begin position="21"/>
        <end position="261"/>
    </location>
</feature>
<keyword evidence="4" id="KW-1185">Reference proteome</keyword>
<reference evidence="3" key="2">
    <citation type="submission" date="2020-09" db="EMBL/GenBank/DDBJ databases">
        <authorList>
            <person name="Sun Q."/>
            <person name="Zhou Y."/>
        </authorList>
    </citation>
    <scope>NUCLEOTIDE SEQUENCE</scope>
    <source>
        <strain evidence="3">CGMCC 1.15179</strain>
    </source>
</reference>
<accession>A0A8J2YD93</accession>
<dbReference type="PANTHER" id="PTHR43489:SF7">
    <property type="entry name" value="3-DEHYDRO-D-GULOSIDE 4-EPIMERASE-RELATED"/>
    <property type="match status" value="1"/>
</dbReference>
<dbReference type="Pfam" id="PF01261">
    <property type="entry name" value="AP_endonuc_2"/>
    <property type="match status" value="1"/>
</dbReference>
<reference evidence="3" key="1">
    <citation type="journal article" date="2014" name="Int. J. Syst. Evol. Microbiol.">
        <title>Complete genome sequence of Corynebacterium casei LMG S-19264T (=DSM 44701T), isolated from a smear-ripened cheese.</title>
        <authorList>
            <consortium name="US DOE Joint Genome Institute (JGI-PGF)"/>
            <person name="Walter F."/>
            <person name="Albersmeier A."/>
            <person name="Kalinowski J."/>
            <person name="Ruckert C."/>
        </authorList>
    </citation>
    <scope>NUCLEOTIDE SEQUENCE</scope>
    <source>
        <strain evidence="3">CGMCC 1.15179</strain>
    </source>
</reference>
<dbReference type="GO" id="GO:0016853">
    <property type="term" value="F:isomerase activity"/>
    <property type="evidence" value="ECO:0007669"/>
    <property type="project" value="UniProtKB-KW"/>
</dbReference>
<evidence type="ECO:0000256" key="1">
    <source>
        <dbReference type="ARBA" id="ARBA00023235"/>
    </source>
</evidence>
<dbReference type="PANTHER" id="PTHR43489">
    <property type="entry name" value="ISOMERASE"/>
    <property type="match status" value="1"/>
</dbReference>
<dbReference type="EMBL" id="BMHQ01000005">
    <property type="protein sequence ID" value="GGE15586.1"/>
    <property type="molecule type" value="Genomic_DNA"/>
</dbReference>
<dbReference type="Proteomes" id="UP000625210">
    <property type="component" value="Unassembled WGS sequence"/>
</dbReference>
<protein>
    <submittedName>
        <fullName evidence="3">Xylose isomerase</fullName>
    </submittedName>
</protein>
<sequence length="265" mass="29841">MKLAVQDNSFFGNRFEEKLTRIRSLGFEGLEVNGEDLIERFDEIKRAVRFTGVPISSVCGGYRGWIGDFNQERRKQAIHDISEIMTRAGEIGATGVVVPAAYGMFSKRLPPFTPPRSEEEDKEVLLESLTKIEQSAQQAGTLLLLEPLNRYEDHMLNRLSDAAALIAEGGFSAVKIIADFFHMNIEESNIPESIHRAKDLIYHVHLADSHRYQPGTAHLDFVSGIRALKEIGFDRYMALECRIIGDPADAYPQTVHYLRSCIDQA</sequence>
<evidence type="ECO:0000313" key="3">
    <source>
        <dbReference type="EMBL" id="GGE15586.1"/>
    </source>
</evidence>
<dbReference type="RefSeq" id="WP_188647420.1">
    <property type="nucleotide sequence ID" value="NZ_BMHQ01000005.1"/>
</dbReference>
<gene>
    <name evidence="3" type="ORF">GCM10011571_16510</name>
</gene>
<organism evidence="3 4">
    <name type="scientific">Marinithermofilum abyssi</name>
    <dbReference type="NCBI Taxonomy" id="1571185"/>
    <lineage>
        <taxon>Bacteria</taxon>
        <taxon>Bacillati</taxon>
        <taxon>Bacillota</taxon>
        <taxon>Bacilli</taxon>
        <taxon>Bacillales</taxon>
        <taxon>Thermoactinomycetaceae</taxon>
        <taxon>Marinithermofilum</taxon>
    </lineage>
</organism>
<dbReference type="InterPro" id="IPR050417">
    <property type="entry name" value="Sugar_Epim/Isomerase"/>
</dbReference>